<evidence type="ECO:0000313" key="3">
    <source>
        <dbReference type="Proteomes" id="UP000620075"/>
    </source>
</evidence>
<feature type="region of interest" description="Disordered" evidence="1">
    <location>
        <begin position="1"/>
        <end position="48"/>
    </location>
</feature>
<reference evidence="2 3" key="1">
    <citation type="submission" date="2020-10" db="EMBL/GenBank/DDBJ databases">
        <title>Ca. Dormibacterota MAGs.</title>
        <authorList>
            <person name="Montgomery K."/>
        </authorList>
    </citation>
    <scope>NUCLEOTIDE SEQUENCE [LARGE SCALE GENOMIC DNA]</scope>
    <source>
        <strain evidence="2">SC8811_S16_3</strain>
    </source>
</reference>
<organism evidence="2 3">
    <name type="scientific">Candidatus Dormiibacter inghamiae</name>
    <dbReference type="NCBI Taxonomy" id="3127013"/>
    <lineage>
        <taxon>Bacteria</taxon>
        <taxon>Bacillati</taxon>
        <taxon>Candidatus Dormiibacterota</taxon>
        <taxon>Candidatus Dormibacteria</taxon>
        <taxon>Candidatus Dormibacterales</taxon>
        <taxon>Candidatus Dormibacteraceae</taxon>
        <taxon>Candidatus Dormiibacter</taxon>
    </lineage>
</organism>
<gene>
    <name evidence="2" type="ORF">JF888_11510</name>
</gene>
<feature type="region of interest" description="Disordered" evidence="1">
    <location>
        <begin position="94"/>
        <end position="127"/>
    </location>
</feature>
<dbReference type="Proteomes" id="UP000620075">
    <property type="component" value="Unassembled WGS sequence"/>
</dbReference>
<dbReference type="AlphaFoldDB" id="A0A934KJC0"/>
<feature type="region of interest" description="Disordered" evidence="1">
    <location>
        <begin position="68"/>
        <end position="87"/>
    </location>
</feature>
<feature type="compositionally biased region" description="Low complexity" evidence="1">
    <location>
        <begin position="17"/>
        <end position="36"/>
    </location>
</feature>
<dbReference type="EMBL" id="JAEKNQ010000041">
    <property type="protein sequence ID" value="MBJ7603803.1"/>
    <property type="molecule type" value="Genomic_DNA"/>
</dbReference>
<dbReference type="RefSeq" id="WP_338180431.1">
    <property type="nucleotide sequence ID" value="NZ_JAEKNQ010000041.1"/>
</dbReference>
<evidence type="ECO:0000313" key="2">
    <source>
        <dbReference type="EMBL" id="MBJ7603803.1"/>
    </source>
</evidence>
<name>A0A934KJC0_9BACT</name>
<proteinExistence type="predicted"/>
<accession>A0A934KJC0</accession>
<protein>
    <submittedName>
        <fullName evidence="2">Uncharacterized protein</fullName>
    </submittedName>
</protein>
<comment type="caution">
    <text evidence="2">The sequence shown here is derived from an EMBL/GenBank/DDBJ whole genome shotgun (WGS) entry which is preliminary data.</text>
</comment>
<evidence type="ECO:0000256" key="1">
    <source>
        <dbReference type="SAM" id="MobiDB-lite"/>
    </source>
</evidence>
<sequence>MSEQEVMATAPRRRGRPPGSKNRTTTGTATRTGSRSRGTRSKGPELVETLNVMVNDLIKENRRLRRQLEKASQGGGTAAASIEKGLRNLQRRVERAFTASPTTRRRRTTGAGAGTRRRRSKTTPTEG</sequence>